<evidence type="ECO:0000313" key="2">
    <source>
        <dbReference type="EMBL" id="KAK4522769.1"/>
    </source>
</evidence>
<dbReference type="AlphaFoldDB" id="A0AAV9I692"/>
<protein>
    <submittedName>
        <fullName evidence="2">Uncharacterized protein</fullName>
    </submittedName>
</protein>
<feature type="region of interest" description="Disordered" evidence="1">
    <location>
        <begin position="321"/>
        <end position="340"/>
    </location>
</feature>
<keyword evidence="3" id="KW-1185">Reference proteome</keyword>
<organism evidence="2 3">
    <name type="scientific">Galdieria yellowstonensis</name>
    <dbReference type="NCBI Taxonomy" id="3028027"/>
    <lineage>
        <taxon>Eukaryota</taxon>
        <taxon>Rhodophyta</taxon>
        <taxon>Bangiophyceae</taxon>
        <taxon>Galdieriales</taxon>
        <taxon>Galdieriaceae</taxon>
        <taxon>Galdieria</taxon>
    </lineage>
</organism>
<gene>
    <name evidence="2" type="ORF">GAYE_PCTG30G0659</name>
</gene>
<evidence type="ECO:0000256" key="1">
    <source>
        <dbReference type="SAM" id="MobiDB-lite"/>
    </source>
</evidence>
<proteinExistence type="predicted"/>
<comment type="caution">
    <text evidence="2">The sequence shown here is derived from an EMBL/GenBank/DDBJ whole genome shotgun (WGS) entry which is preliminary data.</text>
</comment>
<feature type="compositionally biased region" description="Basic residues" evidence="1">
    <location>
        <begin position="325"/>
        <end position="340"/>
    </location>
</feature>
<reference evidence="2 3" key="1">
    <citation type="submission" date="2022-07" db="EMBL/GenBank/DDBJ databases">
        <title>Genome-wide signatures of adaptation to extreme environments.</title>
        <authorList>
            <person name="Cho C.H."/>
            <person name="Yoon H.S."/>
        </authorList>
    </citation>
    <scope>NUCLEOTIDE SEQUENCE [LARGE SCALE GENOMIC DNA]</scope>
    <source>
        <strain evidence="2 3">108.79 E11</strain>
    </source>
</reference>
<sequence length="340" mass="38528">MDSCCCSQDSFECNFPPLEFLIDDEQRHALDSQQRCDEQTFVERIEGELVLETPPSQKLAQKTTLEFSSPVTLSKGHVRPTNVPIFDDVGSPNQTFLCEKVANSKGDQKGSAGKLNEEKVSKWNPGRYPLSHEESFFENIIDSDDSSSVELIQEDNSICQNALATDDNVTSSNSVFVNMDSDNKNVLKQNKCMSFHCEENTSQVYDVLQHVALPSESKEESIRRIGHEKLWELALNALLQGKHVVGDEIIYGKENWRKEQLTKMQIMELFGCQNSADRLVSHSTNARFLGAGGLYRKSFSKNVATNTTRTKKFAKNKFTYSQKNRFQKKKPKKSRCSSKQ</sequence>
<name>A0AAV9I692_9RHOD</name>
<accession>A0AAV9I692</accession>
<evidence type="ECO:0000313" key="3">
    <source>
        <dbReference type="Proteomes" id="UP001300502"/>
    </source>
</evidence>
<dbReference type="EMBL" id="JANCYU010000008">
    <property type="protein sequence ID" value="KAK4522769.1"/>
    <property type="molecule type" value="Genomic_DNA"/>
</dbReference>
<dbReference type="Proteomes" id="UP001300502">
    <property type="component" value="Unassembled WGS sequence"/>
</dbReference>